<dbReference type="AlphaFoldDB" id="A0A392UXC9"/>
<organism evidence="1 2">
    <name type="scientific">Trifolium medium</name>
    <dbReference type="NCBI Taxonomy" id="97028"/>
    <lineage>
        <taxon>Eukaryota</taxon>
        <taxon>Viridiplantae</taxon>
        <taxon>Streptophyta</taxon>
        <taxon>Embryophyta</taxon>
        <taxon>Tracheophyta</taxon>
        <taxon>Spermatophyta</taxon>
        <taxon>Magnoliopsida</taxon>
        <taxon>eudicotyledons</taxon>
        <taxon>Gunneridae</taxon>
        <taxon>Pentapetalae</taxon>
        <taxon>rosids</taxon>
        <taxon>fabids</taxon>
        <taxon>Fabales</taxon>
        <taxon>Fabaceae</taxon>
        <taxon>Papilionoideae</taxon>
        <taxon>50 kb inversion clade</taxon>
        <taxon>NPAAA clade</taxon>
        <taxon>Hologalegina</taxon>
        <taxon>IRL clade</taxon>
        <taxon>Trifolieae</taxon>
        <taxon>Trifolium</taxon>
    </lineage>
</organism>
<evidence type="ECO:0000313" key="1">
    <source>
        <dbReference type="EMBL" id="MCI80666.1"/>
    </source>
</evidence>
<protein>
    <submittedName>
        <fullName evidence="1">Uncharacterized protein</fullName>
    </submittedName>
</protein>
<evidence type="ECO:0000313" key="2">
    <source>
        <dbReference type="Proteomes" id="UP000265520"/>
    </source>
</evidence>
<keyword evidence="2" id="KW-1185">Reference proteome</keyword>
<name>A0A392UXC9_9FABA</name>
<accession>A0A392UXC9</accession>
<proteinExistence type="predicted"/>
<sequence length="48" mass="5237">MAYITSISSAWKAVLKPKLAVKQTKKFALLSLNTPVQEAWPGQPRAAP</sequence>
<comment type="caution">
    <text evidence="1">The sequence shown here is derived from an EMBL/GenBank/DDBJ whole genome shotgun (WGS) entry which is preliminary data.</text>
</comment>
<feature type="non-terminal residue" evidence="1">
    <location>
        <position position="48"/>
    </location>
</feature>
<dbReference type="Proteomes" id="UP000265520">
    <property type="component" value="Unassembled WGS sequence"/>
</dbReference>
<reference evidence="1 2" key="1">
    <citation type="journal article" date="2018" name="Front. Plant Sci.">
        <title>Red Clover (Trifolium pratense) and Zigzag Clover (T. medium) - A Picture of Genomic Similarities and Differences.</title>
        <authorList>
            <person name="Dluhosova J."/>
            <person name="Istvanek J."/>
            <person name="Nedelnik J."/>
            <person name="Repkova J."/>
        </authorList>
    </citation>
    <scope>NUCLEOTIDE SEQUENCE [LARGE SCALE GENOMIC DNA]</scope>
    <source>
        <strain evidence="2">cv. 10/8</strain>
        <tissue evidence="1">Leaf</tissue>
    </source>
</reference>
<dbReference type="EMBL" id="LXQA011000572">
    <property type="protein sequence ID" value="MCI80666.1"/>
    <property type="molecule type" value="Genomic_DNA"/>
</dbReference>